<feature type="non-terminal residue" evidence="1">
    <location>
        <position position="254"/>
    </location>
</feature>
<dbReference type="PANTHER" id="PTHR30595">
    <property type="entry name" value="GLPR-RELATED TRANSCRIPTIONAL REPRESSOR"/>
    <property type="match status" value="1"/>
</dbReference>
<name>W4L343_9BACT</name>
<reference evidence="1 2" key="1">
    <citation type="journal article" date="2014" name="Nature">
        <title>An environmental bacterial taxon with a large and distinct metabolic repertoire.</title>
        <authorList>
            <person name="Wilson M.C."/>
            <person name="Mori T."/>
            <person name="Ruckert C."/>
            <person name="Uria A.R."/>
            <person name="Helf M.J."/>
            <person name="Takada K."/>
            <person name="Gernert C."/>
            <person name="Steffens U.A."/>
            <person name="Heycke N."/>
            <person name="Schmitt S."/>
            <person name="Rinke C."/>
            <person name="Helfrich E.J."/>
            <person name="Brachmann A.O."/>
            <person name="Gurgui C."/>
            <person name="Wakimoto T."/>
            <person name="Kracht M."/>
            <person name="Crusemann M."/>
            <person name="Hentschel U."/>
            <person name="Abe I."/>
            <person name="Matsunaga S."/>
            <person name="Kalinowski J."/>
            <person name="Takeyama H."/>
            <person name="Piel J."/>
        </authorList>
    </citation>
    <scope>NUCLEOTIDE SEQUENCE [LARGE SCALE GENOMIC DNA]</scope>
    <source>
        <strain evidence="2">TSY2</strain>
    </source>
</reference>
<organism evidence="1 2">
    <name type="scientific">Candidatus Entotheonella gemina</name>
    <dbReference type="NCBI Taxonomy" id="1429439"/>
    <lineage>
        <taxon>Bacteria</taxon>
        <taxon>Pseudomonadati</taxon>
        <taxon>Nitrospinota/Tectimicrobiota group</taxon>
        <taxon>Candidatus Tectimicrobiota</taxon>
        <taxon>Candidatus Entotheonellia</taxon>
        <taxon>Candidatus Entotheonellales</taxon>
        <taxon>Candidatus Entotheonellaceae</taxon>
        <taxon>Candidatus Entotheonella</taxon>
    </lineage>
</organism>
<protein>
    <submittedName>
        <fullName evidence="1">Uncharacterized protein</fullName>
    </submittedName>
</protein>
<gene>
    <name evidence="1" type="ORF">ETSY2_53815</name>
</gene>
<dbReference type="Gene3D" id="3.30.565.60">
    <property type="match status" value="1"/>
</dbReference>
<feature type="non-terminal residue" evidence="1">
    <location>
        <position position="1"/>
    </location>
</feature>
<keyword evidence="2" id="KW-1185">Reference proteome</keyword>
<dbReference type="Proteomes" id="UP000019140">
    <property type="component" value="Unassembled WGS sequence"/>
</dbReference>
<dbReference type="InterPro" id="IPR038475">
    <property type="entry name" value="RecG_C_sf"/>
</dbReference>
<dbReference type="Pfam" id="PF13749">
    <property type="entry name" value="HATPase_c_4"/>
    <property type="match status" value="1"/>
</dbReference>
<accession>W4L343</accession>
<dbReference type="AlphaFoldDB" id="W4L343"/>
<dbReference type="PANTHER" id="PTHR30595:SF6">
    <property type="entry name" value="SCHLAFEN ALBA-2 DOMAIN-CONTAINING PROTEIN"/>
    <property type="match status" value="1"/>
</dbReference>
<sequence length="254" mass="29041">HRWPQGLRGNGGAYLRSGGTDRSMTDYEIFGYISSRGQPKHDEDVITDAVLDDIDMELVDQYVNQLRTARPRAGYLDEPREDVLTGLHICGHDGARGKPTLAGLLMFGKFPQEFLPQLMMTFVQYYGTTEEERTPRGERFLDNQRFEGPIPEMIDWAESHILGAMRKSSLIDGVFRRDVLEYPQEALREAIANAVAHRDYSSYVRGSYIQIRMYADRLEIQSPGGLFGNVTTENIEEEQSTRNARLMRMMEALH</sequence>
<dbReference type="EMBL" id="AZHX01002970">
    <property type="protein sequence ID" value="ETW92299.1"/>
    <property type="molecule type" value="Genomic_DNA"/>
</dbReference>
<evidence type="ECO:0000313" key="1">
    <source>
        <dbReference type="EMBL" id="ETW92299.1"/>
    </source>
</evidence>
<evidence type="ECO:0000313" key="2">
    <source>
        <dbReference type="Proteomes" id="UP000019140"/>
    </source>
</evidence>
<comment type="caution">
    <text evidence="1">The sequence shown here is derived from an EMBL/GenBank/DDBJ whole genome shotgun (WGS) entry which is preliminary data.</text>
</comment>
<proteinExistence type="predicted"/>